<gene>
    <name evidence="1" type="ORF">DCF15_19990</name>
</gene>
<reference evidence="2" key="1">
    <citation type="submission" date="2018-04" db="EMBL/GenBank/DDBJ databases">
        <authorList>
            <person name="Cornet L."/>
        </authorList>
    </citation>
    <scope>NUCLEOTIDE SEQUENCE [LARGE SCALE GENOMIC DNA]</scope>
</reference>
<reference evidence="1 2" key="2">
    <citation type="submission" date="2018-06" db="EMBL/GenBank/DDBJ databases">
        <title>Metagenomic assembly of (sub)arctic Cyanobacteria and their associated microbiome from non-axenic cultures.</title>
        <authorList>
            <person name="Baurain D."/>
        </authorList>
    </citation>
    <scope>NUCLEOTIDE SEQUENCE [LARGE SCALE GENOMIC DNA]</scope>
    <source>
        <strain evidence="1">ULC027bin1</strain>
    </source>
</reference>
<accession>A0A2W4WNZ7</accession>
<name>A0A2W4WNZ7_9CYAN</name>
<dbReference type="Proteomes" id="UP000249794">
    <property type="component" value="Unassembled WGS sequence"/>
</dbReference>
<sequence length="182" mass="20167">MDDQTLAEQLAKTGNMMDLARDENWVRESAQIETECGGRIEAGLDMKAYAQAKYDDSLAPVRQALRRQMRIQSILFVELERWMMEWDIGIAFEATYTEARERVRTHLKQPAPELAAWAEAVLVEADSTPPLSAQPARAQTRAQLLAMMTDEDWETLAQIAASAASASVLSVAKAEQPVSVAA</sequence>
<dbReference type="EMBL" id="QBMP01000300">
    <property type="protein sequence ID" value="PZO46656.1"/>
    <property type="molecule type" value="Genomic_DNA"/>
</dbReference>
<evidence type="ECO:0000313" key="1">
    <source>
        <dbReference type="EMBL" id="PZO46656.1"/>
    </source>
</evidence>
<organism evidence="1 2">
    <name type="scientific">Phormidesmis priestleyi</name>
    <dbReference type="NCBI Taxonomy" id="268141"/>
    <lineage>
        <taxon>Bacteria</taxon>
        <taxon>Bacillati</taxon>
        <taxon>Cyanobacteriota</taxon>
        <taxon>Cyanophyceae</taxon>
        <taxon>Leptolyngbyales</taxon>
        <taxon>Leptolyngbyaceae</taxon>
        <taxon>Phormidesmis</taxon>
    </lineage>
</organism>
<evidence type="ECO:0000313" key="2">
    <source>
        <dbReference type="Proteomes" id="UP000249794"/>
    </source>
</evidence>
<dbReference type="AlphaFoldDB" id="A0A2W4WNZ7"/>
<proteinExistence type="predicted"/>
<comment type="caution">
    <text evidence="1">The sequence shown here is derived from an EMBL/GenBank/DDBJ whole genome shotgun (WGS) entry which is preliminary data.</text>
</comment>
<protein>
    <submittedName>
        <fullName evidence="1">Uncharacterized protein</fullName>
    </submittedName>
</protein>